<dbReference type="EMBL" id="MPZV01000002">
    <property type="protein sequence ID" value="OOY24659.1"/>
    <property type="molecule type" value="Genomic_DNA"/>
</dbReference>
<dbReference type="RefSeq" id="WP_078604999.1">
    <property type="nucleotide sequence ID" value="NZ_MPZV01000002.1"/>
</dbReference>
<dbReference type="Proteomes" id="UP000190787">
    <property type="component" value="Unassembled WGS sequence"/>
</dbReference>
<organism evidence="2 3">
    <name type="scientific">Thioclava sediminum</name>
    <dbReference type="NCBI Taxonomy" id="1915319"/>
    <lineage>
        <taxon>Bacteria</taxon>
        <taxon>Pseudomonadati</taxon>
        <taxon>Pseudomonadota</taxon>
        <taxon>Alphaproteobacteria</taxon>
        <taxon>Rhodobacterales</taxon>
        <taxon>Paracoccaceae</taxon>
        <taxon>Thioclava</taxon>
    </lineage>
</organism>
<feature type="signal peptide" evidence="1">
    <location>
        <begin position="1"/>
        <end position="21"/>
    </location>
</feature>
<accession>A0ABX3MY82</accession>
<gene>
    <name evidence="2" type="ORF">BMI91_11630</name>
</gene>
<sequence>MKLRGVMLTGALLGAACAAQAGPAYVGSCDFAARADNIVEPWSENTATFANGAVRLALMDTIEPAAAAFHILVLSPPFDEVGGRQCRVISAAKDTGFGGVDFAALSASYDPATGLSLMLPVSTYDGTGDPMSHQLHMTLNQATGVIATEVAP</sequence>
<comment type="caution">
    <text evidence="2">The sequence shown here is derived from an EMBL/GenBank/DDBJ whole genome shotgun (WGS) entry which is preliminary data.</text>
</comment>
<name>A0ABX3MY82_9RHOB</name>
<evidence type="ECO:0000256" key="1">
    <source>
        <dbReference type="SAM" id="SignalP"/>
    </source>
</evidence>
<keyword evidence="1" id="KW-0732">Signal</keyword>
<evidence type="ECO:0000313" key="2">
    <source>
        <dbReference type="EMBL" id="OOY24659.1"/>
    </source>
</evidence>
<protein>
    <submittedName>
        <fullName evidence="2">Uncharacterized protein</fullName>
    </submittedName>
</protein>
<dbReference type="PROSITE" id="PS51257">
    <property type="entry name" value="PROKAR_LIPOPROTEIN"/>
    <property type="match status" value="1"/>
</dbReference>
<keyword evidence="3" id="KW-1185">Reference proteome</keyword>
<reference evidence="2 3" key="1">
    <citation type="submission" date="2016-11" db="EMBL/GenBank/DDBJ databases">
        <title>A multilocus sequence analysis scheme for characterization of bacteria in the genus Thioclava.</title>
        <authorList>
            <person name="Liu Y."/>
            <person name="Shao Z."/>
        </authorList>
    </citation>
    <scope>NUCLEOTIDE SEQUENCE [LARGE SCALE GENOMIC DNA]</scope>
    <source>
        <strain evidence="2 3">TAW-CT134</strain>
    </source>
</reference>
<feature type="chain" id="PRO_5046836840" evidence="1">
    <location>
        <begin position="22"/>
        <end position="152"/>
    </location>
</feature>
<proteinExistence type="predicted"/>
<evidence type="ECO:0000313" key="3">
    <source>
        <dbReference type="Proteomes" id="UP000190787"/>
    </source>
</evidence>